<feature type="transmembrane region" description="Helical" evidence="12">
    <location>
        <begin position="195"/>
        <end position="215"/>
    </location>
</feature>
<keyword evidence="15" id="KW-1185">Reference proteome</keyword>
<evidence type="ECO:0000259" key="13">
    <source>
        <dbReference type="Pfam" id="PF01292"/>
    </source>
</evidence>
<feature type="transmembrane region" description="Helical" evidence="12">
    <location>
        <begin position="21"/>
        <end position="39"/>
    </location>
</feature>
<keyword evidence="5" id="KW-0349">Heme</keyword>
<feature type="domain" description="Cytochrome b561 bacterial/Ni-hydrogenase" evidence="13">
    <location>
        <begin position="11"/>
        <end position="232"/>
    </location>
</feature>
<dbReference type="PANTHER" id="PTHR30485">
    <property type="entry name" value="NI/FE-HYDROGENASE 1 B-TYPE CYTOCHROME SUBUNIT"/>
    <property type="match status" value="1"/>
</dbReference>
<keyword evidence="7" id="KW-0479">Metal-binding</keyword>
<dbReference type="AlphaFoldDB" id="A0A1L8CLD4"/>
<evidence type="ECO:0000313" key="14">
    <source>
        <dbReference type="EMBL" id="GAV19713.1"/>
    </source>
</evidence>
<protein>
    <submittedName>
        <fullName evidence="14">Ni/Fe-hydrogenase 1 B-type cytochrome subunit</fullName>
    </submittedName>
</protein>
<evidence type="ECO:0000256" key="5">
    <source>
        <dbReference type="ARBA" id="ARBA00022617"/>
    </source>
</evidence>
<dbReference type="InterPro" id="IPR011577">
    <property type="entry name" value="Cyt_b561_bac/Ni-Hgenase"/>
</dbReference>
<sequence length="245" mass="27370">MKEKLLKQYRVWDAPTRIFHWVNFTTVILLIFMGLMMLFKKDMGITSLEAKITLKTIHVLIGYVFVINLAIRLVWGFIGNRFARWSNIVPGKGYGATLSSYHASLKSGEPQQFLGHNPLGRLAVVVIMISLIIMAVTGIIRAGTDIYYPPFGASFAQQIAADGVDPSTIKPYDKTGTDAEAYKELKAFKGPFGSVHIYTSYFLMFLILLHILVVVRTEIREGGSLVSAMFSGKKTLSRDPEDLND</sequence>
<evidence type="ECO:0000256" key="1">
    <source>
        <dbReference type="ARBA" id="ARBA00004651"/>
    </source>
</evidence>
<feature type="transmembrane region" description="Helical" evidence="12">
    <location>
        <begin position="122"/>
        <end position="140"/>
    </location>
</feature>
<dbReference type="GO" id="GO:0005886">
    <property type="term" value="C:plasma membrane"/>
    <property type="evidence" value="ECO:0007669"/>
    <property type="project" value="UniProtKB-SubCell"/>
</dbReference>
<evidence type="ECO:0000256" key="7">
    <source>
        <dbReference type="ARBA" id="ARBA00022723"/>
    </source>
</evidence>
<keyword evidence="4" id="KW-1003">Cell membrane</keyword>
<dbReference type="GO" id="GO:0009055">
    <property type="term" value="F:electron transfer activity"/>
    <property type="evidence" value="ECO:0007669"/>
    <property type="project" value="InterPro"/>
</dbReference>
<keyword evidence="9 12" id="KW-1133">Transmembrane helix</keyword>
<evidence type="ECO:0000256" key="4">
    <source>
        <dbReference type="ARBA" id="ARBA00022475"/>
    </source>
</evidence>
<dbReference type="PRINTS" id="PR00161">
    <property type="entry name" value="NIHGNASECYTB"/>
</dbReference>
<keyword evidence="8" id="KW-0249">Electron transport</keyword>
<evidence type="ECO:0000313" key="15">
    <source>
        <dbReference type="Proteomes" id="UP000231632"/>
    </source>
</evidence>
<keyword evidence="6 12" id="KW-0812">Transmembrane</keyword>
<comment type="subcellular location">
    <subcellularLocation>
        <location evidence="1">Cell membrane</location>
        <topology evidence="1">Multi-pass membrane protein</topology>
    </subcellularLocation>
</comment>
<evidence type="ECO:0000256" key="3">
    <source>
        <dbReference type="ARBA" id="ARBA00022448"/>
    </source>
</evidence>
<dbReference type="InterPro" id="IPR000516">
    <property type="entry name" value="Ni-dep_Hydgase_cyt-B"/>
</dbReference>
<evidence type="ECO:0000256" key="12">
    <source>
        <dbReference type="SAM" id="Phobius"/>
    </source>
</evidence>
<dbReference type="EMBL" id="BDFD01000004">
    <property type="protein sequence ID" value="GAV19713.1"/>
    <property type="molecule type" value="Genomic_DNA"/>
</dbReference>
<keyword evidence="3" id="KW-0813">Transport</keyword>
<dbReference type="STRING" id="1921010.MMIC_P0665"/>
<feature type="transmembrane region" description="Helical" evidence="12">
    <location>
        <begin position="59"/>
        <end position="78"/>
    </location>
</feature>
<dbReference type="InterPro" id="IPR016174">
    <property type="entry name" value="Di-haem_cyt_TM"/>
</dbReference>
<dbReference type="Pfam" id="PF01292">
    <property type="entry name" value="Ni_hydr_CYTB"/>
    <property type="match status" value="1"/>
</dbReference>
<keyword evidence="11 12" id="KW-0472">Membrane</keyword>
<dbReference type="OrthoDB" id="196472at2"/>
<gene>
    <name evidence="14" type="ORF">MMIC_P0665</name>
</gene>
<comment type="caution">
    <text evidence="14">The sequence shown here is derived from an EMBL/GenBank/DDBJ whole genome shotgun (WGS) entry which is preliminary data.</text>
</comment>
<dbReference type="GO" id="GO:0020037">
    <property type="term" value="F:heme binding"/>
    <property type="evidence" value="ECO:0007669"/>
    <property type="project" value="TreeGrafter"/>
</dbReference>
<dbReference type="GO" id="GO:0005506">
    <property type="term" value="F:iron ion binding"/>
    <property type="evidence" value="ECO:0007669"/>
    <property type="project" value="InterPro"/>
</dbReference>
<evidence type="ECO:0000256" key="11">
    <source>
        <dbReference type="ARBA" id="ARBA00023136"/>
    </source>
</evidence>
<evidence type="ECO:0000256" key="6">
    <source>
        <dbReference type="ARBA" id="ARBA00022692"/>
    </source>
</evidence>
<comment type="similarity">
    <text evidence="2">Belongs to the HupC/HyaC/HydC family.</text>
</comment>
<proteinExistence type="inferred from homology"/>
<dbReference type="GO" id="GO:0022904">
    <property type="term" value="P:respiratory electron transport chain"/>
    <property type="evidence" value="ECO:0007669"/>
    <property type="project" value="InterPro"/>
</dbReference>
<keyword evidence="10" id="KW-0408">Iron</keyword>
<evidence type="ECO:0000256" key="10">
    <source>
        <dbReference type="ARBA" id="ARBA00023004"/>
    </source>
</evidence>
<evidence type="ECO:0000256" key="9">
    <source>
        <dbReference type="ARBA" id="ARBA00022989"/>
    </source>
</evidence>
<organism evidence="14 15">
    <name type="scientific">Mariprofundus micogutta</name>
    <dbReference type="NCBI Taxonomy" id="1921010"/>
    <lineage>
        <taxon>Bacteria</taxon>
        <taxon>Pseudomonadati</taxon>
        <taxon>Pseudomonadota</taxon>
        <taxon>Candidatius Mariprofundia</taxon>
        <taxon>Mariprofundales</taxon>
        <taxon>Mariprofundaceae</taxon>
        <taxon>Mariprofundus</taxon>
    </lineage>
</organism>
<name>A0A1L8CLD4_9PROT</name>
<dbReference type="InterPro" id="IPR051542">
    <property type="entry name" value="Hydrogenase_cytochrome"/>
</dbReference>
<accession>A0A1L8CLD4</accession>
<reference evidence="14 15" key="1">
    <citation type="journal article" date="2017" name="Arch. Microbiol.">
        <title>Mariprofundus micogutta sp. nov., a novel iron-oxidizing zetaproteobacterium isolated from a deep-sea hydrothermal field at the Bayonnaise knoll of the Izu-Ogasawara arc, and a description of Mariprofundales ord. nov. and Zetaproteobacteria classis nov.</title>
        <authorList>
            <person name="Makita H."/>
            <person name="Tanaka E."/>
            <person name="Mitsunobu S."/>
            <person name="Miyazaki M."/>
            <person name="Nunoura T."/>
            <person name="Uematsu K."/>
            <person name="Takaki Y."/>
            <person name="Nishi S."/>
            <person name="Shimamura S."/>
            <person name="Takai K."/>
        </authorList>
    </citation>
    <scope>NUCLEOTIDE SEQUENCE [LARGE SCALE GENOMIC DNA]</scope>
    <source>
        <strain evidence="14 15">ET2</strain>
    </source>
</reference>
<dbReference type="Proteomes" id="UP000231632">
    <property type="component" value="Unassembled WGS sequence"/>
</dbReference>
<evidence type="ECO:0000256" key="2">
    <source>
        <dbReference type="ARBA" id="ARBA00008622"/>
    </source>
</evidence>
<evidence type="ECO:0000256" key="8">
    <source>
        <dbReference type="ARBA" id="ARBA00022982"/>
    </source>
</evidence>
<dbReference type="PANTHER" id="PTHR30485:SF2">
    <property type="entry name" value="BLL0597 PROTEIN"/>
    <property type="match status" value="1"/>
</dbReference>
<dbReference type="SUPFAM" id="SSF81342">
    <property type="entry name" value="Transmembrane di-heme cytochromes"/>
    <property type="match status" value="1"/>
</dbReference>
<dbReference type="Gene3D" id="1.20.950.20">
    <property type="entry name" value="Transmembrane di-heme cytochromes, Chain C"/>
    <property type="match status" value="1"/>
</dbReference>